<evidence type="ECO:0000313" key="9">
    <source>
        <dbReference type="Proteomes" id="UP001596292"/>
    </source>
</evidence>
<dbReference type="InterPro" id="IPR003856">
    <property type="entry name" value="LPS_length_determ_N"/>
</dbReference>
<evidence type="ECO:0000256" key="5">
    <source>
        <dbReference type="ARBA" id="ARBA00023136"/>
    </source>
</evidence>
<keyword evidence="2" id="KW-1003">Cell membrane</keyword>
<proteinExistence type="predicted"/>
<evidence type="ECO:0000259" key="7">
    <source>
        <dbReference type="Pfam" id="PF02706"/>
    </source>
</evidence>
<evidence type="ECO:0000313" key="8">
    <source>
        <dbReference type="EMBL" id="MFC6788919.1"/>
    </source>
</evidence>
<organism evidence="8 9">
    <name type="scientific">Methylobacterium komagatae</name>
    <dbReference type="NCBI Taxonomy" id="374425"/>
    <lineage>
        <taxon>Bacteria</taxon>
        <taxon>Pseudomonadati</taxon>
        <taxon>Pseudomonadota</taxon>
        <taxon>Alphaproteobacteria</taxon>
        <taxon>Hyphomicrobiales</taxon>
        <taxon>Methylobacteriaceae</taxon>
        <taxon>Methylobacterium</taxon>
    </lineage>
</organism>
<evidence type="ECO:0000256" key="1">
    <source>
        <dbReference type="ARBA" id="ARBA00004651"/>
    </source>
</evidence>
<dbReference type="PANTHER" id="PTHR32309:SF13">
    <property type="entry name" value="FERRIC ENTEROBACTIN TRANSPORT PROTEIN FEPE"/>
    <property type="match status" value="1"/>
</dbReference>
<evidence type="ECO:0000256" key="4">
    <source>
        <dbReference type="ARBA" id="ARBA00022989"/>
    </source>
</evidence>
<dbReference type="Proteomes" id="UP001596292">
    <property type="component" value="Unassembled WGS sequence"/>
</dbReference>
<evidence type="ECO:0000256" key="6">
    <source>
        <dbReference type="SAM" id="Phobius"/>
    </source>
</evidence>
<comment type="subcellular location">
    <subcellularLocation>
        <location evidence="1">Cell membrane</location>
        <topology evidence="1">Multi-pass membrane protein</topology>
    </subcellularLocation>
</comment>
<name>A0ABW2BEZ8_9HYPH</name>
<evidence type="ECO:0000256" key="3">
    <source>
        <dbReference type="ARBA" id="ARBA00022692"/>
    </source>
</evidence>
<comment type="caution">
    <text evidence="8">The sequence shown here is derived from an EMBL/GenBank/DDBJ whole genome shotgun (WGS) entry which is preliminary data.</text>
</comment>
<evidence type="ECO:0000256" key="2">
    <source>
        <dbReference type="ARBA" id="ARBA00022475"/>
    </source>
</evidence>
<feature type="domain" description="Polysaccharide chain length determinant N-terminal" evidence="7">
    <location>
        <begin position="29"/>
        <end position="112"/>
    </location>
</feature>
<dbReference type="PANTHER" id="PTHR32309">
    <property type="entry name" value="TYROSINE-PROTEIN KINASE"/>
    <property type="match status" value="1"/>
</dbReference>
<dbReference type="EMBL" id="JBHSWN010000001">
    <property type="protein sequence ID" value="MFC6788919.1"/>
    <property type="molecule type" value="Genomic_DNA"/>
</dbReference>
<keyword evidence="9" id="KW-1185">Reference proteome</keyword>
<reference evidence="9" key="1">
    <citation type="journal article" date="2019" name="Int. J. Syst. Evol. Microbiol.">
        <title>The Global Catalogue of Microorganisms (GCM) 10K type strain sequencing project: providing services to taxonomists for standard genome sequencing and annotation.</title>
        <authorList>
            <consortium name="The Broad Institute Genomics Platform"/>
            <consortium name="The Broad Institute Genome Sequencing Center for Infectious Disease"/>
            <person name="Wu L."/>
            <person name="Ma J."/>
        </authorList>
    </citation>
    <scope>NUCLEOTIDE SEQUENCE [LARGE SCALE GENOMIC DNA]</scope>
    <source>
        <strain evidence="9">CCUG 48316</strain>
    </source>
</reference>
<feature type="transmembrane region" description="Helical" evidence="6">
    <location>
        <begin position="37"/>
        <end position="52"/>
    </location>
</feature>
<gene>
    <name evidence="8" type="ORF">ACFQE0_04315</name>
</gene>
<keyword evidence="4 6" id="KW-1133">Transmembrane helix</keyword>
<dbReference type="RefSeq" id="WP_378967412.1">
    <property type="nucleotide sequence ID" value="NZ_JBHSWN010000001.1"/>
</dbReference>
<dbReference type="InterPro" id="IPR050445">
    <property type="entry name" value="Bact_polysacc_biosynth/exp"/>
</dbReference>
<dbReference type="Pfam" id="PF02706">
    <property type="entry name" value="Wzz"/>
    <property type="match status" value="1"/>
</dbReference>
<sequence>MTINTPPPVGSRIEPESSDAGISYAAIRRFIRRNSKLILIGGLIGATAGYIYCKTASPIYTARARILLSEKPRSVSYIDGTSSYQYTLDTPQIESQSQVLHSEQLSREVIGKLGLLNDPELQGTPGLLSRLKEYLSLTDGDQGASKSDAMNSVIAAFDGRLGTQRLGQSYVIELDVLLAEPDQVREDRQFAHG</sequence>
<accession>A0ABW2BEZ8</accession>
<keyword evidence="5 6" id="KW-0472">Membrane</keyword>
<protein>
    <submittedName>
        <fullName evidence="8">Wzz/FepE/Etk N-terminal domain-containing protein</fullName>
    </submittedName>
</protein>
<keyword evidence="3 6" id="KW-0812">Transmembrane</keyword>